<dbReference type="Proteomes" id="UP000245464">
    <property type="component" value="Chromosome 10"/>
</dbReference>
<comment type="caution">
    <text evidence="2">The sequence shown here is derived from an EMBL/GenBank/DDBJ whole genome shotgun (WGS) entry which is preliminary data.</text>
</comment>
<reference evidence="3" key="3">
    <citation type="journal article" date="2022" name="bioRxiv">
        <title>A global pangenome for the wheat fungal pathogen Pyrenophora tritici-repentis and prediction of effector protein structural homology.</title>
        <authorList>
            <person name="Moolhuijzen P."/>
            <person name="See P.T."/>
            <person name="Shi G."/>
            <person name="Powell H.R."/>
            <person name="Cockram J."/>
            <person name="Jorgensen L.N."/>
            <person name="Benslimane H."/>
            <person name="Strelkov S.E."/>
            <person name="Turner J."/>
            <person name="Liu Z."/>
            <person name="Moffat C.S."/>
        </authorList>
    </citation>
    <scope>NUCLEOTIDE SEQUENCE</scope>
    <source>
        <strain evidence="3">86-124</strain>
    </source>
</reference>
<proteinExistence type="predicted"/>
<evidence type="ECO:0000313" key="4">
    <source>
        <dbReference type="Proteomes" id="UP000245464"/>
    </source>
</evidence>
<dbReference type="AlphaFoldDB" id="A0A2W1E5J7"/>
<feature type="transmembrane region" description="Helical" evidence="1">
    <location>
        <begin position="20"/>
        <end position="41"/>
    </location>
</feature>
<keyword evidence="5" id="KW-1185">Reference proteome</keyword>
<dbReference type="EMBL" id="NRDI02000019">
    <property type="protein sequence ID" value="KAI1509686.1"/>
    <property type="molecule type" value="Genomic_DNA"/>
</dbReference>
<keyword evidence="1" id="KW-1133">Transmembrane helix</keyword>
<dbReference type="EMBL" id="NQIK02000010">
    <property type="protein sequence ID" value="KAF7565921.1"/>
    <property type="molecule type" value="Genomic_DNA"/>
</dbReference>
<keyword evidence="1" id="KW-0472">Membrane</keyword>
<reference evidence="3" key="2">
    <citation type="submission" date="2021-05" db="EMBL/GenBank/DDBJ databases">
        <authorList>
            <person name="Moolhuijzen P.M."/>
            <person name="Moffat C.S."/>
        </authorList>
    </citation>
    <scope>NUCLEOTIDE SEQUENCE</scope>
    <source>
        <strain evidence="3">86-124</strain>
    </source>
</reference>
<evidence type="ECO:0000313" key="2">
    <source>
        <dbReference type="EMBL" id="KAF7565921.1"/>
    </source>
</evidence>
<evidence type="ECO:0000313" key="5">
    <source>
        <dbReference type="Proteomes" id="UP000249757"/>
    </source>
</evidence>
<dbReference type="Proteomes" id="UP000249757">
    <property type="component" value="Unassembled WGS sequence"/>
</dbReference>
<reference evidence="5" key="4">
    <citation type="journal article" date="2022" name="Microb. Genom.">
        <title>A global pangenome for the wheat fungal pathogen Pyrenophora tritici-repentis and prediction of effector protein structural homology.</title>
        <authorList>
            <person name="Moolhuijzen P.M."/>
            <person name="See P.T."/>
            <person name="Shi G."/>
            <person name="Powell H.R."/>
            <person name="Cockram J."/>
            <person name="Jorgensen L.N."/>
            <person name="Benslimane H."/>
            <person name="Strelkov S.E."/>
            <person name="Turner J."/>
            <person name="Liu Z."/>
            <person name="Moffat C.S."/>
        </authorList>
    </citation>
    <scope>NUCLEOTIDE SEQUENCE [LARGE SCALE GENOMIC DNA]</scope>
</reference>
<name>A0A2W1E5J7_9PLEO</name>
<organism evidence="2 4">
    <name type="scientific">Pyrenophora tritici-repentis</name>
    <dbReference type="NCBI Taxonomy" id="45151"/>
    <lineage>
        <taxon>Eukaryota</taxon>
        <taxon>Fungi</taxon>
        <taxon>Dikarya</taxon>
        <taxon>Ascomycota</taxon>
        <taxon>Pezizomycotina</taxon>
        <taxon>Dothideomycetes</taxon>
        <taxon>Pleosporomycetidae</taxon>
        <taxon>Pleosporales</taxon>
        <taxon>Pleosporineae</taxon>
        <taxon>Pleosporaceae</taxon>
        <taxon>Pyrenophora</taxon>
    </lineage>
</organism>
<protein>
    <submittedName>
        <fullName evidence="2">Atrophin-1 multi-domain protein</fullName>
    </submittedName>
</protein>
<dbReference type="OrthoDB" id="4436466at2759"/>
<accession>A0A2W1E5J7</accession>
<evidence type="ECO:0000256" key="1">
    <source>
        <dbReference type="SAM" id="Phobius"/>
    </source>
</evidence>
<keyword evidence="1" id="KW-0812">Transmembrane</keyword>
<evidence type="ECO:0000313" key="3">
    <source>
        <dbReference type="EMBL" id="KAI1509686.1"/>
    </source>
</evidence>
<gene>
    <name evidence="3" type="ORF">Ptr86124_011272</name>
    <name evidence="2" type="ORF">PtrM4_053550</name>
</gene>
<sequence length="259" mass="29119">MNTISPPPRIVKRLSGPKRVFGVLVGITGGLTANVLLAYSVSSFYTRNTKFIPYDTSSPDLGTSLFRSHNPLSNPPGCIDHAIKEIPYGKLPQKYWIQGGSGGKITVDQRALTTDFCRGVWSGVAFRVQRRYLERKYRALEGRDAHLWDVKDLAKSEYPVGTGIVDHFEVVEHTDDKVVVRCGDTPFNKDHRPSDGLFSMEVSKDDEAQVATFHLKSVFVNTTEGGKGAEPLPWNFQFAHRWYTKLWMESATRKLIKEA</sequence>
<reference evidence="2" key="1">
    <citation type="journal article" date="2018" name="BMC Genomics">
        <title>Comparative genomics of the wheat fungal pathogen Pyrenophora tritici-repentis reveals chromosomal variations and genome plasticity.</title>
        <authorList>
            <person name="Moolhuijzen P."/>
            <person name="See P.T."/>
            <person name="Hane J.K."/>
            <person name="Shi G."/>
            <person name="Liu Z."/>
            <person name="Oliver R.P."/>
            <person name="Moffat C.S."/>
        </authorList>
    </citation>
    <scope>NUCLEOTIDE SEQUENCE [LARGE SCALE GENOMIC DNA]</scope>
    <source>
        <strain evidence="2">M4</strain>
    </source>
</reference>